<keyword evidence="1 4" id="KW-0645">Protease</keyword>
<dbReference type="Pfam" id="PF13365">
    <property type="entry name" value="Trypsin_2"/>
    <property type="match status" value="1"/>
</dbReference>
<evidence type="ECO:0000256" key="2">
    <source>
        <dbReference type="ARBA" id="ARBA00022801"/>
    </source>
</evidence>
<protein>
    <submittedName>
        <fullName evidence="4">Protease</fullName>
    </submittedName>
</protein>
<dbReference type="SUPFAM" id="SSF50494">
    <property type="entry name" value="Trypsin-like serine proteases"/>
    <property type="match status" value="1"/>
</dbReference>
<dbReference type="GO" id="GO:0004252">
    <property type="term" value="F:serine-type endopeptidase activity"/>
    <property type="evidence" value="ECO:0007669"/>
    <property type="project" value="InterPro"/>
</dbReference>
<keyword evidence="3" id="KW-1133">Transmembrane helix</keyword>
<evidence type="ECO:0000256" key="3">
    <source>
        <dbReference type="SAM" id="Phobius"/>
    </source>
</evidence>
<dbReference type="InterPro" id="IPR001940">
    <property type="entry name" value="Peptidase_S1C"/>
</dbReference>
<accession>A0A1L5F5A8</accession>
<organism evidence="4 5">
    <name type="scientific">Clostridium kluyveri</name>
    <dbReference type="NCBI Taxonomy" id="1534"/>
    <lineage>
        <taxon>Bacteria</taxon>
        <taxon>Bacillati</taxon>
        <taxon>Bacillota</taxon>
        <taxon>Clostridia</taxon>
        <taxon>Eubacteriales</taxon>
        <taxon>Clostridiaceae</taxon>
        <taxon>Clostridium</taxon>
    </lineage>
</organism>
<gene>
    <name evidence="4" type="ORF">BS101_05350</name>
</gene>
<keyword evidence="2" id="KW-0378">Hydrolase</keyword>
<dbReference type="Proteomes" id="UP000184604">
    <property type="component" value="Chromosome"/>
</dbReference>
<dbReference type="RefSeq" id="WP_073537889.1">
    <property type="nucleotide sequence ID" value="NZ_CP018335.1"/>
</dbReference>
<evidence type="ECO:0000313" key="5">
    <source>
        <dbReference type="Proteomes" id="UP000184604"/>
    </source>
</evidence>
<sequence>MKKNKNFVISLIITIIVICCGVTLCFLIHKNISLKTSKNSSKLADIEDVLSSSKPKDLKTIIHENEKLVVSLDVEKSTGKVTGSGFLYNTKGDIITNAHVIDGASSITVKMSDTTTYKGTLIGKSDVTDVALVRVDKLKEKTPMKISKSSSVDIGDEIIAMGSPLGLQNTATIGIISGLNRDFYIENYEYKGAYQISAPISSGNSGGPLLDKTTGEVIGINSAKSGNESIGFSIPITQILPLVNTWADNPIAYTSSSENTDKSYTEEHSNLSTEDAAYLVSYFYNNINSQDYVTAYSLLGSSWQESITYDNFRKDYIETLSVKIDTMTCGKLDNGNIQVSTTIQATQGTKSNSTVNTYNIIYNVGYENNVLKILSGKTNSTK</sequence>
<name>A0A1L5F5A8_CLOKL</name>
<dbReference type="PANTHER" id="PTHR43343">
    <property type="entry name" value="PEPTIDASE S12"/>
    <property type="match status" value="1"/>
</dbReference>
<dbReference type="PRINTS" id="PR00834">
    <property type="entry name" value="PROTEASES2C"/>
</dbReference>
<dbReference type="OrthoDB" id="189537at2"/>
<reference evidence="4 5" key="1">
    <citation type="submission" date="2016-12" db="EMBL/GenBank/DDBJ databases">
        <title>Complete genome sequence of Clostridium kluyveri JZZ isolated from the pit mud of a Chinese flavor liquor-making factory.</title>
        <authorList>
            <person name="Wang Y."/>
        </authorList>
    </citation>
    <scope>NUCLEOTIDE SEQUENCE [LARGE SCALE GENOMIC DNA]</scope>
    <source>
        <strain evidence="4 5">JZZ</strain>
    </source>
</reference>
<dbReference type="InterPro" id="IPR051201">
    <property type="entry name" value="Chloro_Bact_Ser_Proteases"/>
</dbReference>
<proteinExistence type="predicted"/>
<feature type="transmembrane region" description="Helical" evidence="3">
    <location>
        <begin position="7"/>
        <end position="29"/>
    </location>
</feature>
<dbReference type="GO" id="GO:0006508">
    <property type="term" value="P:proteolysis"/>
    <property type="evidence" value="ECO:0007669"/>
    <property type="project" value="UniProtKB-KW"/>
</dbReference>
<dbReference type="PANTHER" id="PTHR43343:SF3">
    <property type="entry name" value="PROTEASE DO-LIKE 8, CHLOROPLASTIC"/>
    <property type="match status" value="1"/>
</dbReference>
<evidence type="ECO:0000256" key="1">
    <source>
        <dbReference type="ARBA" id="ARBA00022670"/>
    </source>
</evidence>
<keyword evidence="3" id="KW-0472">Membrane</keyword>
<dbReference type="Gene3D" id="2.40.10.120">
    <property type="match status" value="1"/>
</dbReference>
<dbReference type="EMBL" id="CP018335">
    <property type="protein sequence ID" value="APM38206.1"/>
    <property type="molecule type" value="Genomic_DNA"/>
</dbReference>
<keyword evidence="3" id="KW-0812">Transmembrane</keyword>
<evidence type="ECO:0000313" key="4">
    <source>
        <dbReference type="EMBL" id="APM38206.1"/>
    </source>
</evidence>
<dbReference type="AlphaFoldDB" id="A0A1L5F5A8"/>
<dbReference type="InterPro" id="IPR009003">
    <property type="entry name" value="Peptidase_S1_PA"/>
</dbReference>